<accession>A0ACB8U976</accession>
<comment type="caution">
    <text evidence="1">The sequence shown here is derived from an EMBL/GenBank/DDBJ whole genome shotgun (WGS) entry which is preliminary data.</text>
</comment>
<gene>
    <name evidence="1" type="ORF">BDY19DRAFT_666009</name>
</gene>
<sequence length="82" mass="8844">MKSAANTIQGVRKGRAKPCDVCRRRKVKCDGNASNSTACSSCKSLKVACTYNGSRDTEGYIKNLELEVQRLKSTLGKVCTVG</sequence>
<organism evidence="1 2">
    <name type="scientific">Irpex rosettiformis</name>
    <dbReference type="NCBI Taxonomy" id="378272"/>
    <lineage>
        <taxon>Eukaryota</taxon>
        <taxon>Fungi</taxon>
        <taxon>Dikarya</taxon>
        <taxon>Basidiomycota</taxon>
        <taxon>Agaricomycotina</taxon>
        <taxon>Agaricomycetes</taxon>
        <taxon>Polyporales</taxon>
        <taxon>Irpicaceae</taxon>
        <taxon>Irpex</taxon>
    </lineage>
</organism>
<evidence type="ECO:0000313" key="1">
    <source>
        <dbReference type="EMBL" id="KAI0090952.1"/>
    </source>
</evidence>
<keyword evidence="2" id="KW-1185">Reference proteome</keyword>
<protein>
    <submittedName>
        <fullName evidence="1">Uncharacterized protein</fullName>
    </submittedName>
</protein>
<reference evidence="1" key="1">
    <citation type="journal article" date="2021" name="Environ. Microbiol.">
        <title>Gene family expansions and transcriptome signatures uncover fungal adaptations to wood decay.</title>
        <authorList>
            <person name="Hage H."/>
            <person name="Miyauchi S."/>
            <person name="Viragh M."/>
            <person name="Drula E."/>
            <person name="Min B."/>
            <person name="Chaduli D."/>
            <person name="Navarro D."/>
            <person name="Favel A."/>
            <person name="Norest M."/>
            <person name="Lesage-Meessen L."/>
            <person name="Balint B."/>
            <person name="Merenyi Z."/>
            <person name="de Eugenio L."/>
            <person name="Morin E."/>
            <person name="Martinez A.T."/>
            <person name="Baldrian P."/>
            <person name="Stursova M."/>
            <person name="Martinez M.J."/>
            <person name="Novotny C."/>
            <person name="Magnuson J.K."/>
            <person name="Spatafora J.W."/>
            <person name="Maurice S."/>
            <person name="Pangilinan J."/>
            <person name="Andreopoulos W."/>
            <person name="LaButti K."/>
            <person name="Hundley H."/>
            <person name="Na H."/>
            <person name="Kuo A."/>
            <person name="Barry K."/>
            <person name="Lipzen A."/>
            <person name="Henrissat B."/>
            <person name="Riley R."/>
            <person name="Ahrendt S."/>
            <person name="Nagy L.G."/>
            <person name="Grigoriev I.V."/>
            <person name="Martin F."/>
            <person name="Rosso M.N."/>
        </authorList>
    </citation>
    <scope>NUCLEOTIDE SEQUENCE</scope>
    <source>
        <strain evidence="1">CBS 384.51</strain>
    </source>
</reference>
<dbReference type="EMBL" id="MU274906">
    <property type="protein sequence ID" value="KAI0090952.1"/>
    <property type="molecule type" value="Genomic_DNA"/>
</dbReference>
<evidence type="ECO:0000313" key="2">
    <source>
        <dbReference type="Proteomes" id="UP001055072"/>
    </source>
</evidence>
<proteinExistence type="predicted"/>
<name>A0ACB8U976_9APHY</name>
<dbReference type="Proteomes" id="UP001055072">
    <property type="component" value="Unassembled WGS sequence"/>
</dbReference>